<dbReference type="InterPro" id="IPR036388">
    <property type="entry name" value="WH-like_DNA-bd_sf"/>
</dbReference>
<reference evidence="6 7" key="1">
    <citation type="submission" date="2016-10" db="EMBL/GenBank/DDBJ databases">
        <authorList>
            <person name="de Groot N.N."/>
        </authorList>
    </citation>
    <scope>NUCLEOTIDE SEQUENCE [LARGE SCALE GENOMIC DNA]</scope>
    <source>
        <strain evidence="7">P4-7,KCTC 19426,CECT 7604</strain>
    </source>
</reference>
<dbReference type="InterPro" id="IPR012074">
    <property type="entry name" value="GAF_ANTAR"/>
</dbReference>
<dbReference type="SUPFAM" id="SSF55781">
    <property type="entry name" value="GAF domain-like"/>
    <property type="match status" value="1"/>
</dbReference>
<dbReference type="GO" id="GO:0016301">
    <property type="term" value="F:kinase activity"/>
    <property type="evidence" value="ECO:0007669"/>
    <property type="project" value="UniProtKB-KW"/>
</dbReference>
<dbReference type="SMART" id="SM01012">
    <property type="entry name" value="ANTAR"/>
    <property type="match status" value="1"/>
</dbReference>
<dbReference type="Proteomes" id="UP000198741">
    <property type="component" value="Chromosome I"/>
</dbReference>
<dbReference type="InterPro" id="IPR005561">
    <property type="entry name" value="ANTAR"/>
</dbReference>
<keyword evidence="4" id="KW-0804">Transcription</keyword>
<evidence type="ECO:0000313" key="6">
    <source>
        <dbReference type="EMBL" id="SDP28702.1"/>
    </source>
</evidence>
<name>A0A1H0RGF7_9ACTN</name>
<gene>
    <name evidence="6" type="ORF">SAMN04515671_3564</name>
</gene>
<keyword evidence="2" id="KW-0418">Kinase</keyword>
<dbReference type="Pfam" id="PF13185">
    <property type="entry name" value="GAF_2"/>
    <property type="match status" value="1"/>
</dbReference>
<dbReference type="SUPFAM" id="SSF52172">
    <property type="entry name" value="CheY-like"/>
    <property type="match status" value="1"/>
</dbReference>
<evidence type="ECO:0000259" key="5">
    <source>
        <dbReference type="PROSITE" id="PS50921"/>
    </source>
</evidence>
<dbReference type="EMBL" id="LT629710">
    <property type="protein sequence ID" value="SDP28702.1"/>
    <property type="molecule type" value="Genomic_DNA"/>
</dbReference>
<dbReference type="STRING" id="1090615.SAMN04515671_3564"/>
<keyword evidence="7" id="KW-1185">Reference proteome</keyword>
<dbReference type="InterPro" id="IPR003018">
    <property type="entry name" value="GAF"/>
</dbReference>
<evidence type="ECO:0000256" key="2">
    <source>
        <dbReference type="ARBA" id="ARBA00022777"/>
    </source>
</evidence>
<dbReference type="AlphaFoldDB" id="A0A1H0RGF7"/>
<keyword evidence="3" id="KW-0805">Transcription regulation</keyword>
<dbReference type="Gene3D" id="1.10.10.10">
    <property type="entry name" value="Winged helix-like DNA-binding domain superfamily/Winged helix DNA-binding domain"/>
    <property type="match status" value="1"/>
</dbReference>
<feature type="domain" description="ANTAR" evidence="5">
    <location>
        <begin position="205"/>
        <end position="266"/>
    </location>
</feature>
<organism evidence="6 7">
    <name type="scientific">Nakamurella panacisegetis</name>
    <dbReference type="NCBI Taxonomy" id="1090615"/>
    <lineage>
        <taxon>Bacteria</taxon>
        <taxon>Bacillati</taxon>
        <taxon>Actinomycetota</taxon>
        <taxon>Actinomycetes</taxon>
        <taxon>Nakamurellales</taxon>
        <taxon>Nakamurellaceae</taxon>
        <taxon>Nakamurella</taxon>
    </lineage>
</organism>
<dbReference type="RefSeq" id="WP_090478345.1">
    <property type="nucleotide sequence ID" value="NZ_LT629710.1"/>
</dbReference>
<sequence>MAESVDVEVANARGRMSEMDGYPHHWVGPFPTPGTPAGADPTDSPGAFGAALAELALTIKRQGAGTDDDGKALAVIAEGAVSAIGGAQHAAVVVLTAAGQLEAPAAHGDLPALILQLQNEIGEGPTLDAVTQTGQIVLRDVHTDTRWPAFTAGARQWGVRSILCTPLAVQDEVFGSLSLLSTQPDAFDSESAVLAAVFAAHATLALSGVRQVRHLNAKADSRDIIGQAKGILMERHKLTSAQAFQTLIRLSQNHNIKLRALCEQLTSTSELPGD</sequence>
<evidence type="ECO:0000256" key="4">
    <source>
        <dbReference type="ARBA" id="ARBA00023163"/>
    </source>
</evidence>
<dbReference type="Pfam" id="PF03861">
    <property type="entry name" value="ANTAR"/>
    <property type="match status" value="1"/>
</dbReference>
<evidence type="ECO:0000313" key="7">
    <source>
        <dbReference type="Proteomes" id="UP000198741"/>
    </source>
</evidence>
<dbReference type="Gene3D" id="3.30.450.40">
    <property type="match status" value="1"/>
</dbReference>
<dbReference type="PIRSF" id="PIRSF036625">
    <property type="entry name" value="GAF_ANTAR"/>
    <property type="match status" value="1"/>
</dbReference>
<keyword evidence="1" id="KW-0808">Transferase</keyword>
<evidence type="ECO:0000256" key="1">
    <source>
        <dbReference type="ARBA" id="ARBA00022679"/>
    </source>
</evidence>
<dbReference type="OrthoDB" id="4629915at2"/>
<proteinExistence type="predicted"/>
<accession>A0A1H0RGF7</accession>
<dbReference type="InterPro" id="IPR029016">
    <property type="entry name" value="GAF-like_dom_sf"/>
</dbReference>
<dbReference type="SMART" id="SM00065">
    <property type="entry name" value="GAF"/>
    <property type="match status" value="1"/>
</dbReference>
<dbReference type="PROSITE" id="PS50921">
    <property type="entry name" value="ANTAR"/>
    <property type="match status" value="1"/>
</dbReference>
<evidence type="ECO:0000256" key="3">
    <source>
        <dbReference type="ARBA" id="ARBA00023015"/>
    </source>
</evidence>
<dbReference type="GO" id="GO:0003723">
    <property type="term" value="F:RNA binding"/>
    <property type="evidence" value="ECO:0007669"/>
    <property type="project" value="InterPro"/>
</dbReference>
<protein>
    <submittedName>
        <fullName evidence="6">GAF domain-containing protein</fullName>
    </submittedName>
</protein>
<dbReference type="InterPro" id="IPR011006">
    <property type="entry name" value="CheY-like_superfamily"/>
</dbReference>